<dbReference type="InterPro" id="IPR016181">
    <property type="entry name" value="Acyl_CoA_acyltransferase"/>
</dbReference>
<dbReference type="AlphaFoldDB" id="A0A7I8VKJ9"/>
<dbReference type="SUPFAM" id="SSF55729">
    <property type="entry name" value="Acyl-CoA N-acyltransferases (Nat)"/>
    <property type="match status" value="1"/>
</dbReference>
<dbReference type="PANTHER" id="PTHR47237">
    <property type="entry name" value="SLL0310 PROTEIN"/>
    <property type="match status" value="1"/>
</dbReference>
<evidence type="ECO:0000313" key="2">
    <source>
        <dbReference type="EMBL" id="CAD5115969.1"/>
    </source>
</evidence>
<dbReference type="EMBL" id="CAJFCJ010000006">
    <property type="protein sequence ID" value="CAD5115969.1"/>
    <property type="molecule type" value="Genomic_DNA"/>
</dbReference>
<dbReference type="PANTHER" id="PTHR47237:SF1">
    <property type="entry name" value="SLL0310 PROTEIN"/>
    <property type="match status" value="1"/>
</dbReference>
<dbReference type="Pfam" id="PF13508">
    <property type="entry name" value="Acetyltransf_7"/>
    <property type="match status" value="1"/>
</dbReference>
<evidence type="ECO:0000313" key="3">
    <source>
        <dbReference type="Proteomes" id="UP000549394"/>
    </source>
</evidence>
<dbReference type="Pfam" id="PF18014">
    <property type="entry name" value="Acetyltransf_18"/>
    <property type="match status" value="1"/>
</dbReference>
<dbReference type="CDD" id="cd04301">
    <property type="entry name" value="NAT_SF"/>
    <property type="match status" value="1"/>
</dbReference>
<proteinExistence type="predicted"/>
<evidence type="ECO:0000259" key="1">
    <source>
        <dbReference type="PROSITE" id="PS51186"/>
    </source>
</evidence>
<sequence>MADNIPVFTIQETSYPEINNLHKLMHENVSWNISRDFLQSIYDSFEMKTFNAVAEDGEIIGTCSMSPIEDIPDCYMFTSFAVKKCYRGAGIGRELLEKADNIVRNSNALVNAAEGTDDLYNRKGYTLTDFIIHGVFDVPILNDEFKQNIKQDTAVIIEVTNGNDKIMEEVLNFDQRVAYSKRTQFVKSWCQKSEYTLVALRNNKCVGYTCLWYSEFYRVGPLFAEDNDVASLLWQKSVEKLSGEKILVEIFEENKDALSLFAKSGLTIERNKKYVNVRFNSKEIVKFNRKYVYALSSTDCPILV</sequence>
<feature type="domain" description="N-acetyltransferase" evidence="1">
    <location>
        <begin position="5"/>
        <end position="144"/>
    </location>
</feature>
<dbReference type="PROSITE" id="PS51186">
    <property type="entry name" value="GNAT"/>
    <property type="match status" value="2"/>
</dbReference>
<gene>
    <name evidence="2" type="ORF">DGYR_LOCUS4652</name>
</gene>
<dbReference type="InterPro" id="IPR041496">
    <property type="entry name" value="YitH/HolE_GNAT"/>
</dbReference>
<dbReference type="InterPro" id="IPR052729">
    <property type="entry name" value="Acyl/Acetyltrans_Enzymes"/>
</dbReference>
<reference evidence="2 3" key="1">
    <citation type="submission" date="2020-08" db="EMBL/GenBank/DDBJ databases">
        <authorList>
            <person name="Hejnol A."/>
        </authorList>
    </citation>
    <scope>NUCLEOTIDE SEQUENCE [LARGE SCALE GENOMIC DNA]</scope>
</reference>
<feature type="domain" description="N-acetyltransferase" evidence="1">
    <location>
        <begin position="157"/>
        <end position="289"/>
    </location>
</feature>
<comment type="caution">
    <text evidence="2">The sequence shown here is derived from an EMBL/GenBank/DDBJ whole genome shotgun (WGS) entry which is preliminary data.</text>
</comment>
<organism evidence="2 3">
    <name type="scientific">Dimorphilus gyrociliatus</name>
    <dbReference type="NCBI Taxonomy" id="2664684"/>
    <lineage>
        <taxon>Eukaryota</taxon>
        <taxon>Metazoa</taxon>
        <taxon>Spiralia</taxon>
        <taxon>Lophotrochozoa</taxon>
        <taxon>Annelida</taxon>
        <taxon>Polychaeta</taxon>
        <taxon>Polychaeta incertae sedis</taxon>
        <taxon>Dinophilidae</taxon>
        <taxon>Dimorphilus</taxon>
    </lineage>
</organism>
<name>A0A7I8VKJ9_9ANNE</name>
<dbReference type="Gene3D" id="3.40.630.90">
    <property type="match status" value="1"/>
</dbReference>
<accession>A0A7I8VKJ9</accession>
<dbReference type="Proteomes" id="UP000549394">
    <property type="component" value="Unassembled WGS sequence"/>
</dbReference>
<dbReference type="Gene3D" id="3.40.630.30">
    <property type="match status" value="1"/>
</dbReference>
<dbReference type="InterPro" id="IPR000182">
    <property type="entry name" value="GNAT_dom"/>
</dbReference>
<dbReference type="GO" id="GO:0016747">
    <property type="term" value="F:acyltransferase activity, transferring groups other than amino-acyl groups"/>
    <property type="evidence" value="ECO:0007669"/>
    <property type="project" value="InterPro"/>
</dbReference>
<dbReference type="OrthoDB" id="5771378at2759"/>
<keyword evidence="3" id="KW-1185">Reference proteome</keyword>
<protein>
    <submittedName>
        <fullName evidence="2">DgyrCDS4900</fullName>
    </submittedName>
</protein>